<organism evidence="2">
    <name type="scientific">Paenibacillus sp. AN1007</name>
    <dbReference type="NCBI Taxonomy" id="3151385"/>
    <lineage>
        <taxon>Bacteria</taxon>
        <taxon>Bacillati</taxon>
        <taxon>Bacillota</taxon>
        <taxon>Bacilli</taxon>
        <taxon>Bacillales</taxon>
        <taxon>Paenibacillaceae</taxon>
        <taxon>Paenibacillus</taxon>
    </lineage>
</organism>
<evidence type="ECO:0000256" key="1">
    <source>
        <dbReference type="SAM" id="Phobius"/>
    </source>
</evidence>
<dbReference type="RefSeq" id="WP_342554433.1">
    <property type="nucleotide sequence ID" value="NZ_CP159992.1"/>
</dbReference>
<evidence type="ECO:0000313" key="2">
    <source>
        <dbReference type="EMBL" id="XCP93663.1"/>
    </source>
</evidence>
<protein>
    <submittedName>
        <fullName evidence="2">Uncharacterized protein</fullName>
    </submittedName>
</protein>
<feature type="transmembrane region" description="Helical" evidence="1">
    <location>
        <begin position="7"/>
        <end position="24"/>
    </location>
</feature>
<accession>A0AAU8N994</accession>
<feature type="transmembrane region" description="Helical" evidence="1">
    <location>
        <begin position="30"/>
        <end position="48"/>
    </location>
</feature>
<feature type="transmembrane region" description="Helical" evidence="1">
    <location>
        <begin position="55"/>
        <end position="73"/>
    </location>
</feature>
<dbReference type="EMBL" id="CP159992">
    <property type="protein sequence ID" value="XCP93663.1"/>
    <property type="molecule type" value="Genomic_DNA"/>
</dbReference>
<feature type="transmembrane region" description="Helical" evidence="1">
    <location>
        <begin position="85"/>
        <end position="110"/>
    </location>
</feature>
<sequence length="120" mass="14457">MTIYKNPYWRWAIILMYPAIIFMFQTWGPILDSWIFPVFFAALFCFLWSDVKDMLASTTMTWVAAIPAWWYFIERPKPSFGAENFIAHLWLIVLMYIIFVCIPQLLILITRIRVMHYYGK</sequence>
<gene>
    <name evidence="2" type="ORF">ABXS70_21010</name>
</gene>
<keyword evidence="1" id="KW-0812">Transmembrane</keyword>
<reference evidence="2" key="1">
    <citation type="submission" date="2024-05" db="EMBL/GenBank/DDBJ databases">
        <title>Draft genome assemblies of 36 bacteria isolated from hibernating arctic ground squirrels.</title>
        <authorList>
            <person name="McKee H."/>
            <person name="Mullen L."/>
            <person name="Drown D.M."/>
            <person name="Duddleston K.N."/>
        </authorList>
    </citation>
    <scope>NUCLEOTIDE SEQUENCE</scope>
    <source>
        <strain evidence="2">AN1007</strain>
    </source>
</reference>
<dbReference type="AlphaFoldDB" id="A0AAU8N994"/>
<keyword evidence="1" id="KW-0472">Membrane</keyword>
<keyword evidence="1" id="KW-1133">Transmembrane helix</keyword>
<name>A0AAU8N994_9BACL</name>
<proteinExistence type="predicted"/>